<keyword evidence="3" id="KW-1185">Reference proteome</keyword>
<evidence type="ECO:0000313" key="3">
    <source>
        <dbReference type="Proteomes" id="UP000827724"/>
    </source>
</evidence>
<dbReference type="EMBL" id="JAIWOZ010000005">
    <property type="protein sequence ID" value="KAH6604630.1"/>
    <property type="molecule type" value="Genomic_DNA"/>
</dbReference>
<dbReference type="AlphaFoldDB" id="A0A9P8QGL0"/>
<reference evidence="2" key="1">
    <citation type="submission" date="2021-08" db="EMBL/GenBank/DDBJ databases">
        <title>Chromosome-Level Trichoderma cornu-damae using Hi-C Data.</title>
        <authorList>
            <person name="Kim C.S."/>
        </authorList>
    </citation>
    <scope>NUCLEOTIDE SEQUENCE</scope>
    <source>
        <strain evidence="2">KA19-0412C</strain>
    </source>
</reference>
<dbReference type="Proteomes" id="UP000827724">
    <property type="component" value="Unassembled WGS sequence"/>
</dbReference>
<evidence type="ECO:0000313" key="2">
    <source>
        <dbReference type="EMBL" id="KAH6604630.1"/>
    </source>
</evidence>
<feature type="compositionally biased region" description="Polar residues" evidence="1">
    <location>
        <begin position="163"/>
        <end position="172"/>
    </location>
</feature>
<feature type="compositionally biased region" description="Basic residues" evidence="1">
    <location>
        <begin position="37"/>
        <end position="46"/>
    </location>
</feature>
<feature type="compositionally biased region" description="Acidic residues" evidence="1">
    <location>
        <begin position="10"/>
        <end position="24"/>
    </location>
</feature>
<feature type="compositionally biased region" description="Basic and acidic residues" evidence="1">
    <location>
        <begin position="76"/>
        <end position="86"/>
    </location>
</feature>
<gene>
    <name evidence="2" type="ORF">Trco_006337</name>
</gene>
<proteinExistence type="predicted"/>
<feature type="region of interest" description="Disordered" evidence="1">
    <location>
        <begin position="1"/>
        <end position="121"/>
    </location>
</feature>
<comment type="caution">
    <text evidence="2">The sequence shown here is derived from an EMBL/GenBank/DDBJ whole genome shotgun (WGS) entry which is preliminary data.</text>
</comment>
<name>A0A9P8QGL0_9HYPO</name>
<accession>A0A9P8QGL0</accession>
<feature type="region of interest" description="Disordered" evidence="1">
    <location>
        <begin position="163"/>
        <end position="189"/>
    </location>
</feature>
<dbReference type="OrthoDB" id="5389296at2759"/>
<organism evidence="2 3">
    <name type="scientific">Trichoderma cornu-damae</name>
    <dbReference type="NCBI Taxonomy" id="654480"/>
    <lineage>
        <taxon>Eukaryota</taxon>
        <taxon>Fungi</taxon>
        <taxon>Dikarya</taxon>
        <taxon>Ascomycota</taxon>
        <taxon>Pezizomycotina</taxon>
        <taxon>Sordariomycetes</taxon>
        <taxon>Hypocreomycetidae</taxon>
        <taxon>Hypocreales</taxon>
        <taxon>Hypocreaceae</taxon>
        <taxon>Trichoderma</taxon>
    </lineage>
</organism>
<evidence type="ECO:0000256" key="1">
    <source>
        <dbReference type="SAM" id="MobiDB-lite"/>
    </source>
</evidence>
<sequence length="304" mass="33139">MDQYPTGTELDIEDSDDGEEEEVISESSLSGDGRGFTKTRRGAARRHVLDVESDHGTQSQQATPSKVVGSRPKARMRFDIESESPRKASQSIEMGRKRRKMSISPAPLLGSPDMRDVDGDVPGYPYDAAAVGSGDGAPAISVDDGEDLSIVVPNSKVPQQPVFQQAPRFTSRSTEDALSGPPAEFSPQRRGERFIPGGMAAQLQGWLSEIKGWEEDEKAASATTIHVEQIRPGKRMYLVQGRAHPGETPKKWILAGEGKLTGLGKRAEVKMGSVVLIEQPTWDVELEGSIWNVACEWSVEQPRT</sequence>
<protein>
    <submittedName>
        <fullName evidence="2">Methionyl-trna formyltransferase</fullName>
    </submittedName>
</protein>